<dbReference type="GO" id="GO:0006281">
    <property type="term" value="P:DNA repair"/>
    <property type="evidence" value="ECO:0007669"/>
    <property type="project" value="InterPro"/>
</dbReference>
<dbReference type="GO" id="GO:0006260">
    <property type="term" value="P:DNA replication"/>
    <property type="evidence" value="ECO:0007669"/>
    <property type="project" value="InterPro"/>
</dbReference>
<dbReference type="SUPFAM" id="SSF46785">
    <property type="entry name" value="Winged helix' DNA-binding domain"/>
    <property type="match status" value="1"/>
</dbReference>
<dbReference type="GO" id="GO:0043138">
    <property type="term" value="F:3'-5' DNA helicase activity"/>
    <property type="evidence" value="ECO:0007669"/>
    <property type="project" value="UniProtKB-EC"/>
</dbReference>
<dbReference type="InterPro" id="IPR044876">
    <property type="entry name" value="HRDC_dom_sf"/>
</dbReference>
<evidence type="ECO:0000256" key="1">
    <source>
        <dbReference type="ARBA" id="ARBA00034617"/>
    </source>
</evidence>
<dbReference type="InterPro" id="IPR002121">
    <property type="entry name" value="HRDC_dom"/>
</dbReference>
<evidence type="ECO:0000313" key="5">
    <source>
        <dbReference type="Proteomes" id="UP001165289"/>
    </source>
</evidence>
<dbReference type="Pfam" id="PF16124">
    <property type="entry name" value="RecQ_Zn_bind"/>
    <property type="match status" value="1"/>
</dbReference>
<dbReference type="InterPro" id="IPR036390">
    <property type="entry name" value="WH_DNA-bd_sf"/>
</dbReference>
<dbReference type="InterPro" id="IPR018982">
    <property type="entry name" value="RQC_domain"/>
</dbReference>
<name>A0AAV7KF92_9METZ</name>
<evidence type="ECO:0000313" key="4">
    <source>
        <dbReference type="EMBL" id="KAI6659759.1"/>
    </source>
</evidence>
<protein>
    <recommendedName>
        <fullName evidence="2">DNA 3'-5' helicase</fullName>
        <ecNumber evidence="2">5.6.2.4</ecNumber>
    </recommendedName>
</protein>
<dbReference type="GO" id="GO:0000166">
    <property type="term" value="F:nucleotide binding"/>
    <property type="evidence" value="ECO:0007669"/>
    <property type="project" value="InterPro"/>
</dbReference>
<evidence type="ECO:0000259" key="3">
    <source>
        <dbReference type="PROSITE" id="PS50967"/>
    </source>
</evidence>
<reference evidence="4 5" key="1">
    <citation type="journal article" date="2023" name="BMC Biol.">
        <title>The compact genome of the sponge Oopsacas minuta (Hexactinellida) is lacking key metazoan core genes.</title>
        <authorList>
            <person name="Santini S."/>
            <person name="Schenkelaars Q."/>
            <person name="Jourda C."/>
            <person name="Duchesne M."/>
            <person name="Belahbib H."/>
            <person name="Rocher C."/>
            <person name="Selva M."/>
            <person name="Riesgo A."/>
            <person name="Vervoort M."/>
            <person name="Leys S.P."/>
            <person name="Kodjabachian L."/>
            <person name="Le Bivic A."/>
            <person name="Borchiellini C."/>
            <person name="Claverie J.M."/>
            <person name="Renard E."/>
        </authorList>
    </citation>
    <scope>NUCLEOTIDE SEQUENCE [LARGE SCALE GENOMIC DNA]</scope>
    <source>
        <strain evidence="4">SPO-2</strain>
    </source>
</reference>
<dbReference type="Pfam" id="PF09382">
    <property type="entry name" value="RQC"/>
    <property type="match status" value="1"/>
</dbReference>
<dbReference type="InterPro" id="IPR036388">
    <property type="entry name" value="WH-like_DNA-bd_sf"/>
</dbReference>
<keyword evidence="5" id="KW-1185">Reference proteome</keyword>
<accession>A0AAV7KF92</accession>
<dbReference type="SMART" id="SM00341">
    <property type="entry name" value="HRDC"/>
    <property type="match status" value="1"/>
</dbReference>
<evidence type="ECO:0000256" key="2">
    <source>
        <dbReference type="ARBA" id="ARBA00034808"/>
    </source>
</evidence>
<feature type="domain" description="HRDC" evidence="3">
    <location>
        <begin position="183"/>
        <end position="264"/>
    </location>
</feature>
<dbReference type="Gene3D" id="1.10.10.10">
    <property type="entry name" value="Winged helix-like DNA-binding domain superfamily/Winged helix DNA-binding domain"/>
    <property type="match status" value="1"/>
</dbReference>
<organism evidence="4 5">
    <name type="scientific">Oopsacas minuta</name>
    <dbReference type="NCBI Taxonomy" id="111878"/>
    <lineage>
        <taxon>Eukaryota</taxon>
        <taxon>Metazoa</taxon>
        <taxon>Porifera</taxon>
        <taxon>Hexactinellida</taxon>
        <taxon>Hexasterophora</taxon>
        <taxon>Lyssacinosida</taxon>
        <taxon>Leucopsacidae</taxon>
        <taxon>Oopsacas</taxon>
    </lineage>
</organism>
<sequence>MMVAFCENLTDCRRVLILNYLGEEFSAEECGKTCDNCREKSAGDIMEKDMTAETQNIILSVRLLPHSNLTLIQMADIFRGCQGQKMYQSNYNTLPMYGRSGGLSRTDIDRFLHLLIISEVLVEQVNIGLHDRVFNYVKIGPEAEKVLKETKKILFRCSPIIATKSKQKNATNDEIANGQTAGYPNFAECLDQLRTLRHQVAEDCDLSPENIFNMATLREMSYNTPETRATFLAVTGVTESKWNKFKGEAFLEVTAKFCELKRQFLAAQADTLVTHTTQSHSIRNSVEYSRKAKSKYFKNGKNSKQKFVKNWRGKSTKNVSSDLTRSGVKTVSYTRAGSSTTGFLAPPLPRGRRTT</sequence>
<dbReference type="Pfam" id="PF00570">
    <property type="entry name" value="HRDC"/>
    <property type="match status" value="1"/>
</dbReference>
<dbReference type="GO" id="GO:0003676">
    <property type="term" value="F:nucleic acid binding"/>
    <property type="evidence" value="ECO:0007669"/>
    <property type="project" value="InterPro"/>
</dbReference>
<gene>
    <name evidence="4" type="ORF">LOD99_10691</name>
</gene>
<dbReference type="SMART" id="SM00956">
    <property type="entry name" value="RQC"/>
    <property type="match status" value="1"/>
</dbReference>
<dbReference type="InterPro" id="IPR032284">
    <property type="entry name" value="RecQ_Zn-bd"/>
</dbReference>
<dbReference type="AlphaFoldDB" id="A0AAV7KF92"/>
<dbReference type="EC" id="5.6.2.4" evidence="2"/>
<dbReference type="InterPro" id="IPR010997">
    <property type="entry name" value="HRDC-like_sf"/>
</dbReference>
<dbReference type="PROSITE" id="PS50967">
    <property type="entry name" value="HRDC"/>
    <property type="match status" value="1"/>
</dbReference>
<dbReference type="Gene3D" id="1.10.150.80">
    <property type="entry name" value="HRDC domain"/>
    <property type="match status" value="1"/>
</dbReference>
<dbReference type="Proteomes" id="UP001165289">
    <property type="component" value="Unassembled WGS sequence"/>
</dbReference>
<proteinExistence type="predicted"/>
<comment type="catalytic activity">
    <reaction evidence="1">
        <text>Couples ATP hydrolysis with the unwinding of duplex DNA by translocating in the 3'-5' direction.</text>
        <dbReference type="EC" id="5.6.2.4"/>
    </reaction>
</comment>
<dbReference type="EMBL" id="JAKMXF010000051">
    <property type="protein sequence ID" value="KAI6659759.1"/>
    <property type="molecule type" value="Genomic_DNA"/>
</dbReference>
<dbReference type="SUPFAM" id="SSF47819">
    <property type="entry name" value="HRDC-like"/>
    <property type="match status" value="1"/>
</dbReference>
<comment type="caution">
    <text evidence="4">The sequence shown here is derived from an EMBL/GenBank/DDBJ whole genome shotgun (WGS) entry which is preliminary data.</text>
</comment>